<protein>
    <submittedName>
        <fullName evidence="1">Uncharacterized protein</fullName>
    </submittedName>
</protein>
<dbReference type="AlphaFoldDB" id="A0A286D8Z1"/>
<evidence type="ECO:0000313" key="2">
    <source>
        <dbReference type="Proteomes" id="UP000219374"/>
    </source>
</evidence>
<accession>A0A286D8Z1</accession>
<gene>
    <name evidence="1" type="ORF">SAMN06296416_10689</name>
</gene>
<organism evidence="1 2">
    <name type="scientific">Pseudoxanthomonas wuyuanensis</name>
    <dbReference type="NCBI Taxonomy" id="1073196"/>
    <lineage>
        <taxon>Bacteria</taxon>
        <taxon>Pseudomonadati</taxon>
        <taxon>Pseudomonadota</taxon>
        <taxon>Gammaproteobacteria</taxon>
        <taxon>Lysobacterales</taxon>
        <taxon>Lysobacteraceae</taxon>
        <taxon>Pseudoxanthomonas</taxon>
    </lineage>
</organism>
<sequence>MTRRSREKYWAEPAQRMTSFAVKGPPHGIAGGLRTFGGNAYGGSALRGLEMAPFNSWFHAVNIDTLDGLSDEEMAAIPVQYENGRHGDWDHPPAATAHM</sequence>
<dbReference type="EMBL" id="OCND01000006">
    <property type="protein sequence ID" value="SOD55124.1"/>
    <property type="molecule type" value="Genomic_DNA"/>
</dbReference>
<keyword evidence="2" id="KW-1185">Reference proteome</keyword>
<dbReference type="RefSeq" id="WP_141400796.1">
    <property type="nucleotide sequence ID" value="NZ_OCND01000006.1"/>
</dbReference>
<reference evidence="1 2" key="1">
    <citation type="submission" date="2017-09" db="EMBL/GenBank/DDBJ databases">
        <authorList>
            <person name="Ehlers B."/>
            <person name="Leendertz F.H."/>
        </authorList>
    </citation>
    <scope>NUCLEOTIDE SEQUENCE [LARGE SCALE GENOMIC DNA]</scope>
    <source>
        <strain evidence="1 2">CGMCC 1.10978</strain>
    </source>
</reference>
<evidence type="ECO:0000313" key="1">
    <source>
        <dbReference type="EMBL" id="SOD55124.1"/>
    </source>
</evidence>
<proteinExistence type="predicted"/>
<dbReference type="Proteomes" id="UP000219374">
    <property type="component" value="Unassembled WGS sequence"/>
</dbReference>
<name>A0A286D8Z1_9GAMM</name>